<evidence type="ECO:0000313" key="1">
    <source>
        <dbReference type="EMBL" id="GAG32530.1"/>
    </source>
</evidence>
<dbReference type="AlphaFoldDB" id="X0WPG7"/>
<protein>
    <submittedName>
        <fullName evidence="1">Uncharacterized protein</fullName>
    </submittedName>
</protein>
<gene>
    <name evidence="1" type="ORF">S01H1_66678</name>
</gene>
<reference evidence="1" key="1">
    <citation type="journal article" date="2014" name="Front. Microbiol.">
        <title>High frequency of phylogenetically diverse reductive dehalogenase-homologous genes in deep subseafloor sedimentary metagenomes.</title>
        <authorList>
            <person name="Kawai M."/>
            <person name="Futagami T."/>
            <person name="Toyoda A."/>
            <person name="Takaki Y."/>
            <person name="Nishi S."/>
            <person name="Hori S."/>
            <person name="Arai W."/>
            <person name="Tsubouchi T."/>
            <person name="Morono Y."/>
            <person name="Uchiyama I."/>
            <person name="Ito T."/>
            <person name="Fujiyama A."/>
            <person name="Inagaki F."/>
            <person name="Takami H."/>
        </authorList>
    </citation>
    <scope>NUCLEOTIDE SEQUENCE</scope>
    <source>
        <strain evidence="1">Expedition CK06-06</strain>
    </source>
</reference>
<name>X0WPG7_9ZZZZ</name>
<proteinExistence type="predicted"/>
<feature type="non-terminal residue" evidence="1">
    <location>
        <position position="1"/>
    </location>
</feature>
<dbReference type="EMBL" id="BARS01044102">
    <property type="protein sequence ID" value="GAG32530.1"/>
    <property type="molecule type" value="Genomic_DNA"/>
</dbReference>
<comment type="caution">
    <text evidence="1">The sequence shown here is derived from an EMBL/GenBank/DDBJ whole genome shotgun (WGS) entry which is preliminary data.</text>
</comment>
<accession>X0WPG7</accession>
<sequence length="42" mass="4856">WSGKVKKSIVNRKPPDKDIFFTPEDVLEATDTIVTLKFTFDK</sequence>
<organism evidence="1">
    <name type="scientific">marine sediment metagenome</name>
    <dbReference type="NCBI Taxonomy" id="412755"/>
    <lineage>
        <taxon>unclassified sequences</taxon>
        <taxon>metagenomes</taxon>
        <taxon>ecological metagenomes</taxon>
    </lineage>
</organism>